<gene>
    <name evidence="1" type="ORF">APLA_LOCUS2038</name>
    <name evidence="2" type="ORF">APLA_LOCUS9842</name>
</gene>
<evidence type="ECO:0000313" key="3">
    <source>
        <dbReference type="Proteomes" id="UP000494106"/>
    </source>
</evidence>
<organism evidence="1 3">
    <name type="scientific">Arctia plantaginis</name>
    <name type="common">Wood tiger moth</name>
    <name type="synonym">Phalaena plantaginis</name>
    <dbReference type="NCBI Taxonomy" id="874455"/>
    <lineage>
        <taxon>Eukaryota</taxon>
        <taxon>Metazoa</taxon>
        <taxon>Ecdysozoa</taxon>
        <taxon>Arthropoda</taxon>
        <taxon>Hexapoda</taxon>
        <taxon>Insecta</taxon>
        <taxon>Pterygota</taxon>
        <taxon>Neoptera</taxon>
        <taxon>Endopterygota</taxon>
        <taxon>Lepidoptera</taxon>
        <taxon>Glossata</taxon>
        <taxon>Ditrysia</taxon>
        <taxon>Noctuoidea</taxon>
        <taxon>Erebidae</taxon>
        <taxon>Arctiinae</taxon>
        <taxon>Arctia</taxon>
    </lineage>
</organism>
<comment type="caution">
    <text evidence="1">The sequence shown here is derived from an EMBL/GenBank/DDBJ whole genome shotgun (WGS) entry which is preliminary data.</text>
</comment>
<keyword evidence="3" id="KW-1185">Reference proteome</keyword>
<evidence type="ECO:0000313" key="1">
    <source>
        <dbReference type="EMBL" id="CAB3224546.1"/>
    </source>
</evidence>
<evidence type="ECO:0000313" key="2">
    <source>
        <dbReference type="EMBL" id="CAB3242184.1"/>
    </source>
</evidence>
<dbReference type="OrthoDB" id="7461501at2759"/>
<dbReference type="Proteomes" id="UP000494106">
    <property type="component" value="Unassembled WGS sequence"/>
</dbReference>
<sequence length="82" mass="9475">MLPEITCKIKRCGVELKYFTQTTDYEDLYEALDLFDLKFNIVMNELLKNVPVLVADCPDDEASDDSTAEDFKEQVSCKKMKK</sequence>
<accession>A0A8S0YY34</accession>
<dbReference type="EMBL" id="CADEBC010000159">
    <property type="protein sequence ID" value="CAB3224546.1"/>
    <property type="molecule type" value="Genomic_DNA"/>
</dbReference>
<dbReference type="EMBL" id="CADEBD010000312">
    <property type="protein sequence ID" value="CAB3242184.1"/>
    <property type="molecule type" value="Genomic_DNA"/>
</dbReference>
<dbReference type="Proteomes" id="UP000494256">
    <property type="component" value="Unassembled WGS sequence"/>
</dbReference>
<name>A0A8S0YY34_ARCPL</name>
<protein>
    <submittedName>
        <fullName evidence="1">Uncharacterized protein</fullName>
    </submittedName>
</protein>
<evidence type="ECO:0000313" key="4">
    <source>
        <dbReference type="Proteomes" id="UP000494256"/>
    </source>
</evidence>
<proteinExistence type="predicted"/>
<reference evidence="3 4" key="1">
    <citation type="submission" date="2020-04" db="EMBL/GenBank/DDBJ databases">
        <authorList>
            <person name="Wallbank WR R."/>
            <person name="Pardo Diaz C."/>
            <person name="Kozak K."/>
            <person name="Martin S."/>
            <person name="Jiggins C."/>
            <person name="Moest M."/>
            <person name="Warren A I."/>
            <person name="Byers J.R.P. K."/>
            <person name="Montejo-Kovacevich G."/>
            <person name="Yen C E."/>
        </authorList>
    </citation>
    <scope>NUCLEOTIDE SEQUENCE [LARGE SCALE GENOMIC DNA]</scope>
</reference>
<dbReference type="AlphaFoldDB" id="A0A8S0YY34"/>